<feature type="region of interest" description="Disordered" evidence="1">
    <location>
        <begin position="1"/>
        <end position="182"/>
    </location>
</feature>
<evidence type="ECO:0008006" key="4">
    <source>
        <dbReference type="Google" id="ProtNLM"/>
    </source>
</evidence>
<feature type="compositionally biased region" description="Basic and acidic residues" evidence="1">
    <location>
        <begin position="167"/>
        <end position="182"/>
    </location>
</feature>
<sequence>MNPTASNSNPTGKADMQFAEILAPSAVVQPTPRDKGKQPMVDVAASGDERDARQHTQPATAKKDNLESAGADDDSAESDDSGDYMLDSDDEGSENSTDMDTDASDEDMYDDELDQQEELAGLLEEAAENGDGTGMVQGLRSGNSLHNPHARHSSRLGDGGASGSGFRTDDTNHEDKSISTNK</sequence>
<name>A0ABQ8F0N2_9FUNG</name>
<reference evidence="2 3" key="1">
    <citation type="submission" date="2021-02" db="EMBL/GenBank/DDBJ databases">
        <title>Variation within the Batrachochytrium salamandrivorans European outbreak.</title>
        <authorList>
            <person name="Kelly M."/>
            <person name="Pasmans F."/>
            <person name="Shea T.P."/>
            <person name="Munoz J.F."/>
            <person name="Carranza S."/>
            <person name="Cuomo C.A."/>
            <person name="Martel A."/>
        </authorList>
    </citation>
    <scope>NUCLEOTIDE SEQUENCE [LARGE SCALE GENOMIC DNA]</scope>
    <source>
        <strain evidence="2 3">AMFP18/2</strain>
    </source>
</reference>
<evidence type="ECO:0000256" key="1">
    <source>
        <dbReference type="SAM" id="MobiDB-lite"/>
    </source>
</evidence>
<proteinExistence type="predicted"/>
<comment type="caution">
    <text evidence="2">The sequence shown here is derived from an EMBL/GenBank/DDBJ whole genome shotgun (WGS) entry which is preliminary data.</text>
</comment>
<protein>
    <recommendedName>
        <fullName evidence="4">Histone chaperone domain-containing protein</fullName>
    </recommendedName>
</protein>
<evidence type="ECO:0000313" key="3">
    <source>
        <dbReference type="Proteomes" id="UP001648503"/>
    </source>
</evidence>
<feature type="compositionally biased region" description="Acidic residues" evidence="1">
    <location>
        <begin position="70"/>
        <end position="117"/>
    </location>
</feature>
<organism evidence="2 3">
    <name type="scientific">Batrachochytrium salamandrivorans</name>
    <dbReference type="NCBI Taxonomy" id="1357716"/>
    <lineage>
        <taxon>Eukaryota</taxon>
        <taxon>Fungi</taxon>
        <taxon>Fungi incertae sedis</taxon>
        <taxon>Chytridiomycota</taxon>
        <taxon>Chytridiomycota incertae sedis</taxon>
        <taxon>Chytridiomycetes</taxon>
        <taxon>Rhizophydiales</taxon>
        <taxon>Rhizophydiales incertae sedis</taxon>
        <taxon>Batrachochytrium</taxon>
    </lineage>
</organism>
<accession>A0ABQ8F0N2</accession>
<dbReference type="Proteomes" id="UP001648503">
    <property type="component" value="Unassembled WGS sequence"/>
</dbReference>
<feature type="compositionally biased region" description="Polar residues" evidence="1">
    <location>
        <begin position="1"/>
        <end position="11"/>
    </location>
</feature>
<keyword evidence="3" id="KW-1185">Reference proteome</keyword>
<evidence type="ECO:0000313" key="2">
    <source>
        <dbReference type="EMBL" id="KAH6590007.1"/>
    </source>
</evidence>
<dbReference type="EMBL" id="JAFCIX010000438">
    <property type="protein sequence ID" value="KAH6590007.1"/>
    <property type="molecule type" value="Genomic_DNA"/>
</dbReference>
<gene>
    <name evidence="2" type="ORF">BASA50_009709</name>
</gene>